<dbReference type="Proteomes" id="UP000199220">
    <property type="component" value="Unassembled WGS sequence"/>
</dbReference>
<reference evidence="5" key="1">
    <citation type="submission" date="2016-10" db="EMBL/GenBank/DDBJ databases">
        <authorList>
            <person name="Varghese N."/>
            <person name="Submissions S."/>
        </authorList>
    </citation>
    <scope>NUCLEOTIDE SEQUENCE [LARGE SCALE GENOMIC DNA]</scope>
    <source>
        <strain evidence="5">DSM 21368</strain>
    </source>
</reference>
<organism evidence="4 5">
    <name type="scientific">Ruania alba</name>
    <dbReference type="NCBI Taxonomy" id="648782"/>
    <lineage>
        <taxon>Bacteria</taxon>
        <taxon>Bacillati</taxon>
        <taxon>Actinomycetota</taxon>
        <taxon>Actinomycetes</taxon>
        <taxon>Micrococcales</taxon>
        <taxon>Ruaniaceae</taxon>
        <taxon>Ruania</taxon>
    </lineage>
</organism>
<evidence type="ECO:0000313" key="4">
    <source>
        <dbReference type="EMBL" id="SED65501.1"/>
    </source>
</evidence>
<feature type="transmembrane region" description="Helical" evidence="2">
    <location>
        <begin position="375"/>
        <end position="400"/>
    </location>
</feature>
<keyword evidence="2" id="KW-1133">Transmembrane helix</keyword>
<feature type="compositionally biased region" description="Low complexity" evidence="1">
    <location>
        <begin position="204"/>
        <end position="225"/>
    </location>
</feature>
<dbReference type="AlphaFoldDB" id="A0A1H5CG12"/>
<feature type="region of interest" description="Disordered" evidence="1">
    <location>
        <begin position="146"/>
        <end position="330"/>
    </location>
</feature>
<evidence type="ECO:0000256" key="1">
    <source>
        <dbReference type="SAM" id="MobiDB-lite"/>
    </source>
</evidence>
<keyword evidence="2" id="KW-0472">Membrane</keyword>
<feature type="compositionally biased region" description="Pro residues" evidence="1">
    <location>
        <begin position="191"/>
        <end position="203"/>
    </location>
</feature>
<feature type="transmembrane region" description="Helical" evidence="2">
    <location>
        <begin position="407"/>
        <end position="424"/>
    </location>
</feature>
<dbReference type="STRING" id="648782.SAMN04488554_0358"/>
<dbReference type="InterPro" id="IPR007168">
    <property type="entry name" value="Phageshock_PspC_N"/>
</dbReference>
<feature type="compositionally biased region" description="Low complexity" evidence="1">
    <location>
        <begin position="286"/>
        <end position="297"/>
    </location>
</feature>
<feature type="compositionally biased region" description="Pro residues" evidence="1">
    <location>
        <begin position="298"/>
        <end position="329"/>
    </location>
</feature>
<proteinExistence type="predicted"/>
<sequence>MNSNAPDPEASAADGFFDSLRRTGLPRTSDRWIGGVAAGIAHRLGIDPLIVRGAFLLITLFGGFGLLVYGVAWALLPEQADGRIHLQEAFRGRFDAALAGAILLTVIGLSRAGFWWSGWGGLPVSLGVIALIALVVVIGVAIQQGRKDNGTGPSGTPCGDSPGSAGPGGPSGTQWTEESGGAGGPWSSGATPPPPPAGTPGPPGTTVAFAAGAAGTVPAPAGEPTAESEDATESEATSADTPSDAGDDPSAETPHPTDPTEPADPTDPADHETHVLPPPDDGTPMSTTSTASAAGQPPKDPPPGPPAGPQPPVVPQPPTPPPPPKPRVPGPGATLVRVTLGLILLVVAVVLFVGYTGVGSAWTGPWFGPSDLGPAWSIPLVAIGAAVVLFGLGSVVAGLMSRRSGSLGVLGTLVALVAVPWAMVHSADVVHRFDWNDSSAYNDEIWRPTTATEAQAGFDDLAGGSLEVDLTELDGATVPEPVTVEMGAGQVTVVVPDGMPITIEGSVTGEVTTRHLDDWTAVVDGRSAQIDDGDLNVGWRIGGGREVTLSSPESVDSEALELQVDLGFGEIVIEEQS</sequence>
<name>A0A1H5CG12_9MICO</name>
<feature type="transmembrane region" description="Helical" evidence="2">
    <location>
        <begin position="96"/>
        <end position="116"/>
    </location>
</feature>
<evidence type="ECO:0000256" key="2">
    <source>
        <dbReference type="SAM" id="Phobius"/>
    </source>
</evidence>
<accession>A0A1H5CG12</accession>
<dbReference type="PRINTS" id="PR01217">
    <property type="entry name" value="PRICHEXTENSN"/>
</dbReference>
<protein>
    <submittedName>
        <fullName evidence="4">Phage shock protein PspC (Stress-responsive transcriptional regulator)</fullName>
    </submittedName>
</protein>
<feature type="transmembrane region" description="Helical" evidence="2">
    <location>
        <begin position="122"/>
        <end position="142"/>
    </location>
</feature>
<feature type="transmembrane region" description="Helical" evidence="2">
    <location>
        <begin position="54"/>
        <end position="76"/>
    </location>
</feature>
<feature type="compositionally biased region" description="Low complexity" evidence="1">
    <location>
        <begin position="234"/>
        <end position="243"/>
    </location>
</feature>
<feature type="transmembrane region" description="Helical" evidence="2">
    <location>
        <begin position="335"/>
        <end position="355"/>
    </location>
</feature>
<keyword evidence="5" id="KW-1185">Reference proteome</keyword>
<dbReference type="RefSeq" id="WP_217632340.1">
    <property type="nucleotide sequence ID" value="NZ_FNTX01000001.1"/>
</dbReference>
<evidence type="ECO:0000313" key="5">
    <source>
        <dbReference type="Proteomes" id="UP000199220"/>
    </source>
</evidence>
<dbReference type="Pfam" id="PF04024">
    <property type="entry name" value="PspC"/>
    <property type="match status" value="1"/>
</dbReference>
<feature type="domain" description="Phage shock protein PspC N-terminal" evidence="3">
    <location>
        <begin position="28"/>
        <end position="78"/>
    </location>
</feature>
<dbReference type="EMBL" id="FNTX01000001">
    <property type="protein sequence ID" value="SED65501.1"/>
    <property type="molecule type" value="Genomic_DNA"/>
</dbReference>
<evidence type="ECO:0000259" key="3">
    <source>
        <dbReference type="Pfam" id="PF04024"/>
    </source>
</evidence>
<keyword evidence="2" id="KW-0812">Transmembrane</keyword>
<gene>
    <name evidence="4" type="ORF">SAMN04488554_0358</name>
</gene>